<accession>A0A2S7VXG5</accession>
<dbReference type="InterPro" id="IPR010710">
    <property type="entry name" value="DUF1289"/>
</dbReference>
<dbReference type="Pfam" id="PF06945">
    <property type="entry name" value="DUF1289"/>
    <property type="match status" value="1"/>
</dbReference>
<dbReference type="PANTHER" id="PTHR35175">
    <property type="entry name" value="DUF1289 DOMAIN-CONTAINING PROTEIN"/>
    <property type="match status" value="1"/>
</dbReference>
<dbReference type="Proteomes" id="UP000238730">
    <property type="component" value="Unassembled WGS sequence"/>
</dbReference>
<evidence type="ECO:0000313" key="2">
    <source>
        <dbReference type="Proteomes" id="UP000238730"/>
    </source>
</evidence>
<dbReference type="PANTHER" id="PTHR35175:SF1">
    <property type="entry name" value="OXIDOREDUCTASE"/>
    <property type="match status" value="1"/>
</dbReference>
<gene>
    <name evidence="1" type="ORF">BTO08_04670</name>
</gene>
<reference evidence="1 2" key="1">
    <citation type="submission" date="2016-12" db="EMBL/GenBank/DDBJ databases">
        <title>Diversity of luminous bacteria.</title>
        <authorList>
            <person name="Yoshizawa S."/>
            <person name="Kogure K."/>
        </authorList>
    </citation>
    <scope>NUCLEOTIDE SEQUENCE [LARGE SCALE GENOMIC DNA]</scope>
    <source>
        <strain evidence="1 2">LC1-200</strain>
    </source>
</reference>
<organism evidence="1 2">
    <name type="scientific">Photobacterium angustum</name>
    <dbReference type="NCBI Taxonomy" id="661"/>
    <lineage>
        <taxon>Bacteria</taxon>
        <taxon>Pseudomonadati</taxon>
        <taxon>Pseudomonadota</taxon>
        <taxon>Gammaproteobacteria</taxon>
        <taxon>Vibrionales</taxon>
        <taxon>Vibrionaceae</taxon>
        <taxon>Photobacterium</taxon>
    </lineage>
</organism>
<evidence type="ECO:0000313" key="1">
    <source>
        <dbReference type="EMBL" id="PQJ66761.1"/>
    </source>
</evidence>
<name>A0A2S7VXG5_PHOAN</name>
<dbReference type="AlphaFoldDB" id="A0A2S7VXG5"/>
<sequence>MEQKDFFDIPSPCKRICEVNNKGYCKGCFRSREERLYWLKMTDDEKHLVLDICRRRKQQVLRRHRAKLQQELDKNIEQEDDPQQSLF</sequence>
<dbReference type="RefSeq" id="WP_080902005.1">
    <property type="nucleotide sequence ID" value="NZ_MSCJ01000001.1"/>
</dbReference>
<proteinExistence type="predicted"/>
<dbReference type="OrthoDB" id="8911262at2"/>
<dbReference type="EMBL" id="MSCJ01000001">
    <property type="protein sequence ID" value="PQJ66761.1"/>
    <property type="molecule type" value="Genomic_DNA"/>
</dbReference>
<comment type="caution">
    <text evidence="1">The sequence shown here is derived from an EMBL/GenBank/DDBJ whole genome shotgun (WGS) entry which is preliminary data.</text>
</comment>
<protein>
    <submittedName>
        <fullName evidence="1">Uncharacterized protein</fullName>
    </submittedName>
</protein>